<feature type="signal peptide" evidence="1">
    <location>
        <begin position="1"/>
        <end position="20"/>
    </location>
</feature>
<proteinExistence type="predicted"/>
<evidence type="ECO:0000313" key="2">
    <source>
        <dbReference type="EMBL" id="RKP07062.1"/>
    </source>
</evidence>
<keyword evidence="1" id="KW-0732">Signal</keyword>
<feature type="non-terminal residue" evidence="2">
    <location>
        <position position="147"/>
    </location>
</feature>
<dbReference type="Proteomes" id="UP000271241">
    <property type="component" value="Unassembled WGS sequence"/>
</dbReference>
<dbReference type="AlphaFoldDB" id="A0A4P9XMN4"/>
<evidence type="ECO:0008006" key="4">
    <source>
        <dbReference type="Google" id="ProtNLM"/>
    </source>
</evidence>
<feature type="chain" id="PRO_5020548859" description="Inhibitor I9 domain-containing protein" evidence="1">
    <location>
        <begin position="21"/>
        <end position="147"/>
    </location>
</feature>
<name>A0A4P9XMN4_9FUNG</name>
<dbReference type="OrthoDB" id="10460541at2759"/>
<evidence type="ECO:0000313" key="3">
    <source>
        <dbReference type="Proteomes" id="UP000271241"/>
    </source>
</evidence>
<keyword evidence="3" id="KW-1185">Reference proteome</keyword>
<accession>A0A4P9XMN4</accession>
<reference evidence="3" key="1">
    <citation type="journal article" date="2018" name="Nat. Microbiol.">
        <title>Leveraging single-cell genomics to expand the fungal tree of life.</title>
        <authorList>
            <person name="Ahrendt S.R."/>
            <person name="Quandt C.A."/>
            <person name="Ciobanu D."/>
            <person name="Clum A."/>
            <person name="Salamov A."/>
            <person name="Andreopoulos B."/>
            <person name="Cheng J.F."/>
            <person name="Woyke T."/>
            <person name="Pelin A."/>
            <person name="Henrissat B."/>
            <person name="Reynolds N.K."/>
            <person name="Benny G.L."/>
            <person name="Smith M.E."/>
            <person name="James T.Y."/>
            <person name="Grigoriev I.V."/>
        </authorList>
    </citation>
    <scope>NUCLEOTIDE SEQUENCE [LARGE SCALE GENOMIC DNA]</scope>
    <source>
        <strain evidence="3">RSA 1356</strain>
    </source>
</reference>
<organism evidence="2 3">
    <name type="scientific">Thamnocephalis sphaerospora</name>
    <dbReference type="NCBI Taxonomy" id="78915"/>
    <lineage>
        <taxon>Eukaryota</taxon>
        <taxon>Fungi</taxon>
        <taxon>Fungi incertae sedis</taxon>
        <taxon>Zoopagomycota</taxon>
        <taxon>Zoopagomycotina</taxon>
        <taxon>Zoopagomycetes</taxon>
        <taxon>Zoopagales</taxon>
        <taxon>Sigmoideomycetaceae</taxon>
        <taxon>Thamnocephalis</taxon>
    </lineage>
</organism>
<sequence>MRLSLLAAALLVCATYTADAQVTLRAKSRKRPPPVTTRPDLLGIKDAYVVELIAEPDTDAVTAQQAEFRQVLGQRNITFDERVSFSIAMNGISLETDSNNVDLIRNLTMVKRIWPLHTMTPPRVMAAQSNDGRLPFSHAMTGVDKLH</sequence>
<protein>
    <recommendedName>
        <fullName evidence="4">Inhibitor I9 domain-containing protein</fullName>
    </recommendedName>
</protein>
<gene>
    <name evidence="2" type="ORF">THASP1DRAFT_31130</name>
</gene>
<evidence type="ECO:0000256" key="1">
    <source>
        <dbReference type="SAM" id="SignalP"/>
    </source>
</evidence>
<dbReference type="EMBL" id="KZ992773">
    <property type="protein sequence ID" value="RKP07062.1"/>
    <property type="molecule type" value="Genomic_DNA"/>
</dbReference>